<name>A0A7W7VFK7_9PSEU</name>
<proteinExistence type="predicted"/>
<dbReference type="AlphaFoldDB" id="A0A7W7VFK7"/>
<dbReference type="InterPro" id="IPR007995">
    <property type="entry name" value="DUF742"/>
</dbReference>
<protein>
    <submittedName>
        <fullName evidence="1">GTPase</fullName>
    </submittedName>
</protein>
<evidence type="ECO:0000313" key="2">
    <source>
        <dbReference type="Proteomes" id="UP000520767"/>
    </source>
</evidence>
<comment type="caution">
    <text evidence="1">The sequence shown here is derived from an EMBL/GenBank/DDBJ whole genome shotgun (WGS) entry which is preliminary data.</text>
</comment>
<keyword evidence="2" id="KW-1185">Reference proteome</keyword>
<dbReference type="PANTHER" id="PTHR36221:SF1">
    <property type="entry name" value="DUF742 DOMAIN-CONTAINING PROTEIN"/>
    <property type="match status" value="1"/>
</dbReference>
<dbReference type="RefSeq" id="WP_184812601.1">
    <property type="nucleotide sequence ID" value="NZ_JACHJQ010000005.1"/>
</dbReference>
<accession>A0A7W7VFK7</accession>
<dbReference type="PANTHER" id="PTHR36221">
    <property type="entry name" value="DUF742 DOMAIN-CONTAINING PROTEIN"/>
    <property type="match status" value="1"/>
</dbReference>
<dbReference type="Proteomes" id="UP000520767">
    <property type="component" value="Unassembled WGS sequence"/>
</dbReference>
<gene>
    <name evidence="1" type="ORF">FHR82_004696</name>
</gene>
<dbReference type="EMBL" id="JACHJQ010000005">
    <property type="protein sequence ID" value="MBB4908443.1"/>
    <property type="molecule type" value="Genomic_DNA"/>
</dbReference>
<evidence type="ECO:0000313" key="1">
    <source>
        <dbReference type="EMBL" id="MBB4908443.1"/>
    </source>
</evidence>
<dbReference type="Pfam" id="PF05331">
    <property type="entry name" value="DUF742"/>
    <property type="match status" value="1"/>
</dbReference>
<sequence>MIRRELDNEEPDRLYTVTRGRSVADDPHLDIVTLIVAAADPAPGMQSEHARILRACRAPVAVVEISADLGLPVGVVKILLSDLLRAGKITARHPSSSARARTQLPDTALLKKVLVGLHKL</sequence>
<organism evidence="1 2">
    <name type="scientific">Actinophytocola algeriensis</name>
    <dbReference type="NCBI Taxonomy" id="1768010"/>
    <lineage>
        <taxon>Bacteria</taxon>
        <taxon>Bacillati</taxon>
        <taxon>Actinomycetota</taxon>
        <taxon>Actinomycetes</taxon>
        <taxon>Pseudonocardiales</taxon>
        <taxon>Pseudonocardiaceae</taxon>
    </lineage>
</organism>
<reference evidence="1 2" key="1">
    <citation type="submission" date="2020-08" db="EMBL/GenBank/DDBJ databases">
        <title>Genomic Encyclopedia of Type Strains, Phase III (KMG-III): the genomes of soil and plant-associated and newly described type strains.</title>
        <authorList>
            <person name="Whitman W."/>
        </authorList>
    </citation>
    <scope>NUCLEOTIDE SEQUENCE [LARGE SCALE GENOMIC DNA]</scope>
    <source>
        <strain evidence="1 2">CECT 8960</strain>
    </source>
</reference>